<dbReference type="GO" id="GO:0003723">
    <property type="term" value="F:RNA binding"/>
    <property type="evidence" value="ECO:0007669"/>
    <property type="project" value="InterPro"/>
</dbReference>
<dbReference type="PROSITE" id="PS51309">
    <property type="entry name" value="PABC"/>
    <property type="match status" value="1"/>
</dbReference>
<sequence length="108" mass="11951">WRPNGFAPQARPAFQPVPHAVIPNAARQQRQNRGRMNAHVLPHVDAHSAPFVPYFQPAQSVHSLKDSSNQQHDLAAKITGMLLEMDNSELLLLLESPESLASKIDEAV</sequence>
<feature type="domain" description="PABC" evidence="1">
    <location>
        <begin position="16"/>
        <end position="108"/>
    </location>
</feature>
<evidence type="ECO:0000313" key="2">
    <source>
        <dbReference type="EMBL" id="KAF5190623.1"/>
    </source>
</evidence>
<dbReference type="InterPro" id="IPR036053">
    <property type="entry name" value="PABP-dom"/>
</dbReference>
<reference evidence="2 3" key="1">
    <citation type="submission" date="2020-06" db="EMBL/GenBank/DDBJ databases">
        <title>Transcriptomic and genomic resources for Thalictrum thalictroides and T. hernandezii: Facilitating candidate gene discovery in an emerging model plant lineage.</title>
        <authorList>
            <person name="Arias T."/>
            <person name="Riano-Pachon D.M."/>
            <person name="Di Stilio V.S."/>
        </authorList>
    </citation>
    <scope>NUCLEOTIDE SEQUENCE [LARGE SCALE GENOMIC DNA]</scope>
    <source>
        <strain evidence="3">cv. WT478/WT964</strain>
        <tissue evidence="2">Leaves</tissue>
    </source>
</reference>
<evidence type="ECO:0000259" key="1">
    <source>
        <dbReference type="PROSITE" id="PS51309"/>
    </source>
</evidence>
<dbReference type="Pfam" id="PF00658">
    <property type="entry name" value="MLLE"/>
    <property type="match status" value="1"/>
</dbReference>
<dbReference type="Gene3D" id="1.10.1900.10">
    <property type="entry name" value="c-terminal domain of poly(a) binding protein"/>
    <property type="match status" value="1"/>
</dbReference>
<protein>
    <recommendedName>
        <fullName evidence="1">PABC domain-containing protein</fullName>
    </recommendedName>
</protein>
<comment type="caution">
    <text evidence="2">The sequence shown here is derived from an EMBL/GenBank/DDBJ whole genome shotgun (WGS) entry which is preliminary data.</text>
</comment>
<feature type="non-terminal residue" evidence="2">
    <location>
        <position position="1"/>
    </location>
</feature>
<dbReference type="Proteomes" id="UP000554482">
    <property type="component" value="Unassembled WGS sequence"/>
</dbReference>
<evidence type="ECO:0000313" key="3">
    <source>
        <dbReference type="Proteomes" id="UP000554482"/>
    </source>
</evidence>
<name>A0A7J6W0L0_THATH</name>
<dbReference type="InterPro" id="IPR002004">
    <property type="entry name" value="PABP_HYD_C"/>
</dbReference>
<proteinExistence type="predicted"/>
<dbReference type="EMBL" id="JABWDY010023890">
    <property type="protein sequence ID" value="KAF5190623.1"/>
    <property type="molecule type" value="Genomic_DNA"/>
</dbReference>
<dbReference type="SMART" id="SM00517">
    <property type="entry name" value="PolyA"/>
    <property type="match status" value="1"/>
</dbReference>
<dbReference type="SUPFAM" id="SSF63570">
    <property type="entry name" value="PABC (PABP) domain"/>
    <property type="match status" value="1"/>
</dbReference>
<dbReference type="AlphaFoldDB" id="A0A7J6W0L0"/>
<accession>A0A7J6W0L0</accession>
<keyword evidence="3" id="KW-1185">Reference proteome</keyword>
<gene>
    <name evidence="2" type="ORF">FRX31_019790</name>
</gene>
<organism evidence="2 3">
    <name type="scientific">Thalictrum thalictroides</name>
    <name type="common">Rue-anemone</name>
    <name type="synonym">Anemone thalictroides</name>
    <dbReference type="NCBI Taxonomy" id="46969"/>
    <lineage>
        <taxon>Eukaryota</taxon>
        <taxon>Viridiplantae</taxon>
        <taxon>Streptophyta</taxon>
        <taxon>Embryophyta</taxon>
        <taxon>Tracheophyta</taxon>
        <taxon>Spermatophyta</taxon>
        <taxon>Magnoliopsida</taxon>
        <taxon>Ranunculales</taxon>
        <taxon>Ranunculaceae</taxon>
        <taxon>Thalictroideae</taxon>
        <taxon>Thalictrum</taxon>
    </lineage>
</organism>